<gene>
    <name evidence="2" type="ORF">HDF16_005386</name>
</gene>
<organism evidence="2 3">
    <name type="scientific">Granulicella aggregans</name>
    <dbReference type="NCBI Taxonomy" id="474949"/>
    <lineage>
        <taxon>Bacteria</taxon>
        <taxon>Pseudomonadati</taxon>
        <taxon>Acidobacteriota</taxon>
        <taxon>Terriglobia</taxon>
        <taxon>Terriglobales</taxon>
        <taxon>Acidobacteriaceae</taxon>
        <taxon>Granulicella</taxon>
    </lineage>
</organism>
<dbReference type="Pfam" id="PF07883">
    <property type="entry name" value="Cupin_2"/>
    <property type="match status" value="1"/>
</dbReference>
<dbReference type="PANTHER" id="PTHR36440">
    <property type="entry name" value="PUTATIVE (AFU_ORTHOLOGUE AFUA_8G07350)-RELATED"/>
    <property type="match status" value="1"/>
</dbReference>
<dbReference type="PANTHER" id="PTHR36440:SF1">
    <property type="entry name" value="PUTATIVE (AFU_ORTHOLOGUE AFUA_8G07350)-RELATED"/>
    <property type="match status" value="1"/>
</dbReference>
<keyword evidence="2" id="KW-0560">Oxidoreductase</keyword>
<dbReference type="InterPro" id="IPR053146">
    <property type="entry name" value="QDO-like"/>
</dbReference>
<accession>A0A7W8E7U8</accession>
<protein>
    <submittedName>
        <fullName evidence="2">Quercetin dioxygenase-like cupin family protein</fullName>
    </submittedName>
</protein>
<proteinExistence type="predicted"/>
<evidence type="ECO:0000313" key="2">
    <source>
        <dbReference type="EMBL" id="MBB5060650.1"/>
    </source>
</evidence>
<dbReference type="InterPro" id="IPR013096">
    <property type="entry name" value="Cupin_2"/>
</dbReference>
<dbReference type="EMBL" id="JACHIP010000016">
    <property type="protein sequence ID" value="MBB5060650.1"/>
    <property type="molecule type" value="Genomic_DNA"/>
</dbReference>
<name>A0A7W8E7U8_9BACT</name>
<dbReference type="SUPFAM" id="SSF51182">
    <property type="entry name" value="RmlC-like cupins"/>
    <property type="match status" value="1"/>
</dbReference>
<dbReference type="InterPro" id="IPR014710">
    <property type="entry name" value="RmlC-like_jellyroll"/>
</dbReference>
<keyword evidence="3" id="KW-1185">Reference proteome</keyword>
<reference evidence="2 3" key="1">
    <citation type="submission" date="2020-08" db="EMBL/GenBank/DDBJ databases">
        <title>Genomic Encyclopedia of Type Strains, Phase IV (KMG-V): Genome sequencing to study the core and pangenomes of soil and plant-associated prokaryotes.</title>
        <authorList>
            <person name="Whitman W."/>
        </authorList>
    </citation>
    <scope>NUCLEOTIDE SEQUENCE [LARGE SCALE GENOMIC DNA]</scope>
    <source>
        <strain evidence="2 3">M8UP14</strain>
    </source>
</reference>
<evidence type="ECO:0000259" key="1">
    <source>
        <dbReference type="Pfam" id="PF07883"/>
    </source>
</evidence>
<dbReference type="Gene3D" id="2.60.120.10">
    <property type="entry name" value="Jelly Rolls"/>
    <property type="match status" value="1"/>
</dbReference>
<dbReference type="GO" id="GO:0051213">
    <property type="term" value="F:dioxygenase activity"/>
    <property type="evidence" value="ECO:0007669"/>
    <property type="project" value="UniProtKB-KW"/>
</dbReference>
<evidence type="ECO:0000313" key="3">
    <source>
        <dbReference type="Proteomes" id="UP000540989"/>
    </source>
</evidence>
<dbReference type="AlphaFoldDB" id="A0A7W8E7U8"/>
<dbReference type="RefSeq" id="WP_184223076.1">
    <property type="nucleotide sequence ID" value="NZ_JACHIP010000016.1"/>
</dbReference>
<comment type="caution">
    <text evidence="2">The sequence shown here is derived from an EMBL/GenBank/DDBJ whole genome shotgun (WGS) entry which is preliminary data.</text>
</comment>
<feature type="domain" description="Cupin type-2" evidence="1">
    <location>
        <begin position="26"/>
        <end position="85"/>
    </location>
</feature>
<sequence length="147" mass="15963">MEQHFSGSDTGSLFSLFENCAPVSSRTPIHVHAYDDETFYMLEGEMTAVVNGKRVILRAGDSILLPRNVPHQLLNESSEPARYLLLCTPSGFEGFLASGGLLLSPGSEPQPTSGEDIERMRAAAPRFGITLLREWPEVSAEVGTGPE</sequence>
<keyword evidence="2" id="KW-0223">Dioxygenase</keyword>
<dbReference type="InterPro" id="IPR011051">
    <property type="entry name" value="RmlC_Cupin_sf"/>
</dbReference>
<dbReference type="Proteomes" id="UP000540989">
    <property type="component" value="Unassembled WGS sequence"/>
</dbReference>